<dbReference type="GeneID" id="96604231"/>
<evidence type="ECO:0000313" key="1">
    <source>
        <dbReference type="EMBL" id="MBA9063144.1"/>
    </source>
</evidence>
<name>A0ABR6DCT0_9HYPH</name>
<organism evidence="1 2">
    <name type="scientific">Methylobacterium fujisawaense</name>
    <dbReference type="NCBI Taxonomy" id="107400"/>
    <lineage>
        <taxon>Bacteria</taxon>
        <taxon>Pseudomonadati</taxon>
        <taxon>Pseudomonadota</taxon>
        <taxon>Alphaproteobacteria</taxon>
        <taxon>Hyphomicrobiales</taxon>
        <taxon>Methylobacteriaceae</taxon>
        <taxon>Methylobacterium</taxon>
    </lineage>
</organism>
<gene>
    <name evidence="1" type="ORF">GGQ91_002532</name>
</gene>
<comment type="caution">
    <text evidence="1">The sequence shown here is derived from an EMBL/GenBank/DDBJ whole genome shotgun (WGS) entry which is preliminary data.</text>
</comment>
<protein>
    <submittedName>
        <fullName evidence="1">Uncharacterized protein</fullName>
    </submittedName>
</protein>
<dbReference type="RefSeq" id="WP_182592077.1">
    <property type="nucleotide sequence ID" value="NZ_JACJIM010000003.1"/>
</dbReference>
<reference evidence="1 2" key="1">
    <citation type="submission" date="2020-08" db="EMBL/GenBank/DDBJ databases">
        <title>Genomic Encyclopedia of Type Strains, Phase IV (KMG-IV): sequencing the most valuable type-strain genomes for metagenomic binning, comparative biology and taxonomic classification.</title>
        <authorList>
            <person name="Goeker M."/>
        </authorList>
    </citation>
    <scope>NUCLEOTIDE SEQUENCE [LARGE SCALE GENOMIC DNA]</scope>
    <source>
        <strain evidence="1 2">DSM 5686</strain>
    </source>
</reference>
<accession>A0ABR6DCT0</accession>
<keyword evidence="2" id="KW-1185">Reference proteome</keyword>
<dbReference type="Proteomes" id="UP000565455">
    <property type="component" value="Unassembled WGS sequence"/>
</dbReference>
<proteinExistence type="predicted"/>
<sequence length="92" mass="10476">MEPLTIRLHYVEADGRVVDARRELRLDQCGGIVPAIGDEFLLPLAVGESLVPIPRQLLTVKRRIFNPRDFPDYVALVCERRPVNEAEEELLP</sequence>
<evidence type="ECO:0000313" key="2">
    <source>
        <dbReference type="Proteomes" id="UP000565455"/>
    </source>
</evidence>
<dbReference type="EMBL" id="JACJIM010000003">
    <property type="protein sequence ID" value="MBA9063144.1"/>
    <property type="molecule type" value="Genomic_DNA"/>
</dbReference>